<dbReference type="AlphaFoldDB" id="A0A4S4FF91"/>
<reference evidence="2 3" key="1">
    <citation type="submission" date="2019-04" db="EMBL/GenBank/DDBJ databases">
        <authorList>
            <person name="Jiang L."/>
        </authorList>
    </citation>
    <scope>NUCLEOTIDE SEQUENCE [LARGE SCALE GENOMIC DNA]</scope>
    <source>
        <strain evidence="2 3">YIM 131853</strain>
    </source>
</reference>
<dbReference type="Proteomes" id="UP000309133">
    <property type="component" value="Unassembled WGS sequence"/>
</dbReference>
<sequence>MWIGAGAGAGARGSGLRGRGAGGSGGLPRIDREGRDGDGPAEEGA</sequence>
<gene>
    <name evidence="2" type="ORF">E6C64_16735</name>
</gene>
<protein>
    <submittedName>
        <fullName evidence="2">PE-PGRS family protein</fullName>
    </submittedName>
</protein>
<accession>A0A4S4FF91</accession>
<feature type="compositionally biased region" description="Gly residues" evidence="1">
    <location>
        <begin position="1"/>
        <end position="26"/>
    </location>
</feature>
<evidence type="ECO:0000256" key="1">
    <source>
        <dbReference type="SAM" id="MobiDB-lite"/>
    </source>
</evidence>
<feature type="compositionally biased region" description="Basic and acidic residues" evidence="1">
    <location>
        <begin position="29"/>
        <end position="38"/>
    </location>
</feature>
<comment type="caution">
    <text evidence="2">The sequence shown here is derived from an EMBL/GenBank/DDBJ whole genome shotgun (WGS) entry which is preliminary data.</text>
</comment>
<feature type="region of interest" description="Disordered" evidence="1">
    <location>
        <begin position="1"/>
        <end position="45"/>
    </location>
</feature>
<evidence type="ECO:0000313" key="3">
    <source>
        <dbReference type="Proteomes" id="UP000309133"/>
    </source>
</evidence>
<evidence type="ECO:0000313" key="2">
    <source>
        <dbReference type="EMBL" id="THG28783.1"/>
    </source>
</evidence>
<proteinExistence type="predicted"/>
<organism evidence="2 3">
    <name type="scientific">Naasia lichenicola</name>
    <dbReference type="NCBI Taxonomy" id="2565933"/>
    <lineage>
        <taxon>Bacteria</taxon>
        <taxon>Bacillati</taxon>
        <taxon>Actinomycetota</taxon>
        <taxon>Actinomycetes</taxon>
        <taxon>Micrococcales</taxon>
        <taxon>Microbacteriaceae</taxon>
        <taxon>Naasia</taxon>
    </lineage>
</organism>
<keyword evidence="3" id="KW-1185">Reference proteome</keyword>
<name>A0A4S4FF91_9MICO</name>
<dbReference type="EMBL" id="SSSM01000006">
    <property type="protein sequence ID" value="THG28783.1"/>
    <property type="molecule type" value="Genomic_DNA"/>
</dbReference>